<dbReference type="PROSITE" id="PS00018">
    <property type="entry name" value="EF_HAND_1"/>
    <property type="match status" value="1"/>
</dbReference>
<feature type="signal peptide" evidence="2">
    <location>
        <begin position="1"/>
        <end position="19"/>
    </location>
</feature>
<dbReference type="Gene3D" id="1.10.238.10">
    <property type="entry name" value="EF-hand"/>
    <property type="match status" value="1"/>
</dbReference>
<dbReference type="GO" id="GO:0005509">
    <property type="term" value="F:calcium ion binding"/>
    <property type="evidence" value="ECO:0007669"/>
    <property type="project" value="InterPro"/>
</dbReference>
<dbReference type="SUPFAM" id="SSF47473">
    <property type="entry name" value="EF-hand"/>
    <property type="match status" value="1"/>
</dbReference>
<dbReference type="InterPro" id="IPR002048">
    <property type="entry name" value="EF_hand_dom"/>
</dbReference>
<proteinExistence type="predicted"/>
<reference evidence="4" key="1">
    <citation type="submission" date="2023-02" db="EMBL/GenBank/DDBJ databases">
        <title>Tahibacter soli sp. nov. isolated from soil.</title>
        <authorList>
            <person name="Baek J.H."/>
            <person name="Lee J.K."/>
            <person name="Choi D.G."/>
            <person name="Jeon C.O."/>
        </authorList>
    </citation>
    <scope>NUCLEOTIDE SEQUENCE</scope>
    <source>
        <strain evidence="4">BL</strain>
    </source>
</reference>
<dbReference type="PROSITE" id="PS50222">
    <property type="entry name" value="EF_HAND_2"/>
    <property type="match status" value="1"/>
</dbReference>
<evidence type="ECO:0000259" key="3">
    <source>
        <dbReference type="PROSITE" id="PS50222"/>
    </source>
</evidence>
<keyword evidence="2" id="KW-0732">Signal</keyword>
<evidence type="ECO:0000313" key="4">
    <source>
        <dbReference type="EMBL" id="MDC8012381.1"/>
    </source>
</evidence>
<dbReference type="PROSITE" id="PS51257">
    <property type="entry name" value="PROKAR_LIPOPROTEIN"/>
    <property type="match status" value="1"/>
</dbReference>
<gene>
    <name evidence="4" type="ORF">OD750_007455</name>
</gene>
<dbReference type="EMBL" id="JAOVZO020000008">
    <property type="protein sequence ID" value="MDC8012381.1"/>
    <property type="molecule type" value="Genomic_DNA"/>
</dbReference>
<organism evidence="4 5">
    <name type="scientific">Tahibacter soli</name>
    <dbReference type="NCBI Taxonomy" id="2983605"/>
    <lineage>
        <taxon>Bacteria</taxon>
        <taxon>Pseudomonadati</taxon>
        <taxon>Pseudomonadota</taxon>
        <taxon>Gammaproteobacteria</taxon>
        <taxon>Lysobacterales</taxon>
        <taxon>Rhodanobacteraceae</taxon>
        <taxon>Tahibacter</taxon>
    </lineage>
</organism>
<protein>
    <recommendedName>
        <fullName evidence="3">EF-hand domain-containing protein</fullName>
    </recommendedName>
</protein>
<feature type="domain" description="EF-hand" evidence="3">
    <location>
        <begin position="60"/>
        <end position="86"/>
    </location>
</feature>
<keyword evidence="5" id="KW-1185">Reference proteome</keyword>
<name>A0A9X3YHJ6_9GAMM</name>
<sequence length="105" mass="11651">MKPLFVIVVLCLGASCAHAQADRPLDNATLKQAEYPHPTGTLVVTTGQPAARAPEARPPFDALDRNGDGQIDEREAAAYITLANDFDYADTNRDHRVSRREFDRW</sequence>
<dbReference type="InterPro" id="IPR011992">
    <property type="entry name" value="EF-hand-dom_pair"/>
</dbReference>
<feature type="region of interest" description="Disordered" evidence="1">
    <location>
        <begin position="46"/>
        <end position="68"/>
    </location>
</feature>
<dbReference type="RefSeq" id="WP_263543873.1">
    <property type="nucleotide sequence ID" value="NZ_JAOVZO020000008.1"/>
</dbReference>
<evidence type="ECO:0000313" key="5">
    <source>
        <dbReference type="Proteomes" id="UP001139971"/>
    </source>
</evidence>
<accession>A0A9X3YHJ6</accession>
<evidence type="ECO:0000256" key="1">
    <source>
        <dbReference type="SAM" id="MobiDB-lite"/>
    </source>
</evidence>
<comment type="caution">
    <text evidence="4">The sequence shown here is derived from an EMBL/GenBank/DDBJ whole genome shotgun (WGS) entry which is preliminary data.</text>
</comment>
<evidence type="ECO:0000256" key="2">
    <source>
        <dbReference type="SAM" id="SignalP"/>
    </source>
</evidence>
<dbReference type="InterPro" id="IPR018247">
    <property type="entry name" value="EF_Hand_1_Ca_BS"/>
</dbReference>
<dbReference type="AlphaFoldDB" id="A0A9X3YHJ6"/>
<dbReference type="Pfam" id="PF13202">
    <property type="entry name" value="EF-hand_5"/>
    <property type="match status" value="1"/>
</dbReference>
<dbReference type="Proteomes" id="UP001139971">
    <property type="component" value="Unassembled WGS sequence"/>
</dbReference>
<feature type="chain" id="PRO_5040906422" description="EF-hand domain-containing protein" evidence="2">
    <location>
        <begin position="20"/>
        <end position="105"/>
    </location>
</feature>